<evidence type="ECO:0000313" key="3">
    <source>
        <dbReference type="EMBL" id="KAJ3251475.1"/>
    </source>
</evidence>
<keyword evidence="4" id="KW-1185">Reference proteome</keyword>
<comment type="caution">
    <text evidence="3">The sequence shown here is derived from an EMBL/GenBank/DDBJ whole genome shotgun (WGS) entry which is preliminary data.</text>
</comment>
<dbReference type="AlphaFoldDB" id="A0AAD5Y4T3"/>
<feature type="region of interest" description="Disordered" evidence="1">
    <location>
        <begin position="117"/>
        <end position="153"/>
    </location>
</feature>
<sequence>MKLSWILISSALGQIGSSGSVTGSIIPNDAQCQSLFQSQMQNNADSCPGVNVINPVGNKNACQSGCSGVLRSFVNSDIVGICAGSSVELNVIELIQYQMQQCALVITTRPAITTTVPPKPTTIPPVATTTGNATDTPQTTVTTTNGPQPQYPTMASASRSGSFLFLLIPFIL</sequence>
<feature type="signal peptide" evidence="2">
    <location>
        <begin position="1"/>
        <end position="18"/>
    </location>
</feature>
<feature type="compositionally biased region" description="Low complexity" evidence="1">
    <location>
        <begin position="124"/>
        <end position="148"/>
    </location>
</feature>
<dbReference type="EMBL" id="JADGKB010000181">
    <property type="protein sequence ID" value="KAJ3251475.1"/>
    <property type="molecule type" value="Genomic_DNA"/>
</dbReference>
<evidence type="ECO:0000256" key="2">
    <source>
        <dbReference type="SAM" id="SignalP"/>
    </source>
</evidence>
<accession>A0AAD5Y4T3</accession>
<proteinExistence type="predicted"/>
<evidence type="ECO:0000313" key="4">
    <source>
        <dbReference type="Proteomes" id="UP001210925"/>
    </source>
</evidence>
<reference evidence="3" key="1">
    <citation type="submission" date="2020-05" db="EMBL/GenBank/DDBJ databases">
        <title>Phylogenomic resolution of chytrid fungi.</title>
        <authorList>
            <person name="Stajich J.E."/>
            <person name="Amses K."/>
            <person name="Simmons R."/>
            <person name="Seto K."/>
            <person name="Myers J."/>
            <person name="Bonds A."/>
            <person name="Quandt C.A."/>
            <person name="Barry K."/>
            <person name="Liu P."/>
            <person name="Grigoriev I."/>
            <person name="Longcore J.E."/>
            <person name="James T.Y."/>
        </authorList>
    </citation>
    <scope>NUCLEOTIDE SEQUENCE</scope>
    <source>
        <strain evidence="3">PLAUS21</strain>
    </source>
</reference>
<keyword evidence="2" id="KW-0732">Signal</keyword>
<dbReference type="Proteomes" id="UP001210925">
    <property type="component" value="Unassembled WGS sequence"/>
</dbReference>
<evidence type="ECO:0000256" key="1">
    <source>
        <dbReference type="SAM" id="MobiDB-lite"/>
    </source>
</evidence>
<name>A0AAD5Y4T3_9FUNG</name>
<protein>
    <submittedName>
        <fullName evidence="3">Uncharacterized protein</fullName>
    </submittedName>
</protein>
<organism evidence="3 4">
    <name type="scientific">Boothiomyces macroporosus</name>
    <dbReference type="NCBI Taxonomy" id="261099"/>
    <lineage>
        <taxon>Eukaryota</taxon>
        <taxon>Fungi</taxon>
        <taxon>Fungi incertae sedis</taxon>
        <taxon>Chytridiomycota</taxon>
        <taxon>Chytridiomycota incertae sedis</taxon>
        <taxon>Chytridiomycetes</taxon>
        <taxon>Rhizophydiales</taxon>
        <taxon>Terramycetaceae</taxon>
        <taxon>Boothiomyces</taxon>
    </lineage>
</organism>
<gene>
    <name evidence="3" type="ORF">HK103_002379</name>
</gene>
<feature type="chain" id="PRO_5042012861" evidence="2">
    <location>
        <begin position="19"/>
        <end position="172"/>
    </location>
</feature>